<protein>
    <submittedName>
        <fullName evidence="6">Transcriptional regulator, Crp/Fnr family</fullName>
    </submittedName>
</protein>
<dbReference type="InterPro" id="IPR050397">
    <property type="entry name" value="Env_Response_Regulators"/>
</dbReference>
<proteinExistence type="predicted"/>
<dbReference type="AlphaFoldDB" id="A0A1H6GYJ8"/>
<feature type="domain" description="HTH crp-type" evidence="5">
    <location>
        <begin position="150"/>
        <end position="218"/>
    </location>
</feature>
<keyword evidence="1" id="KW-0805">Transcription regulation</keyword>
<dbReference type="Pfam" id="PF00027">
    <property type="entry name" value="cNMP_binding"/>
    <property type="match status" value="1"/>
</dbReference>
<feature type="domain" description="Cyclic nucleotide-binding" evidence="4">
    <location>
        <begin position="16"/>
        <end position="90"/>
    </location>
</feature>
<dbReference type="InterPro" id="IPR018490">
    <property type="entry name" value="cNMP-bd_dom_sf"/>
</dbReference>
<dbReference type="GO" id="GO:0003700">
    <property type="term" value="F:DNA-binding transcription factor activity"/>
    <property type="evidence" value="ECO:0007669"/>
    <property type="project" value="TreeGrafter"/>
</dbReference>
<dbReference type="PANTHER" id="PTHR24567:SF26">
    <property type="entry name" value="REGULATORY PROTEIN YEIL"/>
    <property type="match status" value="1"/>
</dbReference>
<keyword evidence="2" id="KW-0238">DNA-binding</keyword>
<sequence length="228" mass="24165">MSLGPDDLAESARAPLLTGLSGDDLALLLGESRAVSYPEAAPLFTQGDPADRFFIVLAGRATLFLLTETGEKSVIELFDPICSFAEAAILSSGLFPLHCEVSAGSRLVHIPAALFLRRLEERPVLGLTLLSGLARWRGRLADEIAGLKSRSPAQRLAAFLLGLAPAGEADGRVRLPLSKTVLASRIGIAPESLSRALARLRAHGVEARGREVILADIPALRRFSGGEV</sequence>
<dbReference type="Gene3D" id="2.60.120.10">
    <property type="entry name" value="Jelly Rolls"/>
    <property type="match status" value="1"/>
</dbReference>
<evidence type="ECO:0000256" key="1">
    <source>
        <dbReference type="ARBA" id="ARBA00023015"/>
    </source>
</evidence>
<evidence type="ECO:0000256" key="3">
    <source>
        <dbReference type="ARBA" id="ARBA00023163"/>
    </source>
</evidence>
<dbReference type="InterPro" id="IPR036390">
    <property type="entry name" value="WH_DNA-bd_sf"/>
</dbReference>
<dbReference type="SUPFAM" id="SSF51206">
    <property type="entry name" value="cAMP-binding domain-like"/>
    <property type="match status" value="1"/>
</dbReference>
<evidence type="ECO:0000256" key="2">
    <source>
        <dbReference type="ARBA" id="ARBA00023125"/>
    </source>
</evidence>
<name>A0A1H6GYJ8_MAGFU</name>
<gene>
    <name evidence="6" type="ORF">SAMN04244559_00433</name>
</gene>
<evidence type="ECO:0000259" key="5">
    <source>
        <dbReference type="PROSITE" id="PS51063"/>
    </source>
</evidence>
<dbReference type="Pfam" id="PF13545">
    <property type="entry name" value="HTH_Crp_2"/>
    <property type="match status" value="1"/>
</dbReference>
<dbReference type="SUPFAM" id="SSF46785">
    <property type="entry name" value="Winged helix' DNA-binding domain"/>
    <property type="match status" value="1"/>
</dbReference>
<dbReference type="GO" id="GO:0003677">
    <property type="term" value="F:DNA binding"/>
    <property type="evidence" value="ECO:0007669"/>
    <property type="project" value="UniProtKB-KW"/>
</dbReference>
<dbReference type="InterPro" id="IPR014710">
    <property type="entry name" value="RmlC-like_jellyroll"/>
</dbReference>
<organism evidence="6 7">
    <name type="scientific">Magnetospirillum fulvum</name>
    <name type="common">Rhodospirillum fulvum</name>
    <dbReference type="NCBI Taxonomy" id="1082"/>
    <lineage>
        <taxon>Bacteria</taxon>
        <taxon>Pseudomonadati</taxon>
        <taxon>Pseudomonadota</taxon>
        <taxon>Alphaproteobacteria</taxon>
        <taxon>Rhodospirillales</taxon>
        <taxon>Rhodospirillaceae</taxon>
        <taxon>Magnetospirillum</taxon>
    </lineage>
</organism>
<dbReference type="OrthoDB" id="190787at2"/>
<dbReference type="InterPro" id="IPR012318">
    <property type="entry name" value="HTH_CRP"/>
</dbReference>
<dbReference type="PROSITE" id="PS50042">
    <property type="entry name" value="CNMP_BINDING_3"/>
    <property type="match status" value="1"/>
</dbReference>
<dbReference type="CDD" id="cd00038">
    <property type="entry name" value="CAP_ED"/>
    <property type="match status" value="1"/>
</dbReference>
<dbReference type="EMBL" id="FNWO01000002">
    <property type="protein sequence ID" value="SEH26944.1"/>
    <property type="molecule type" value="Genomic_DNA"/>
</dbReference>
<dbReference type="InterPro" id="IPR036388">
    <property type="entry name" value="WH-like_DNA-bd_sf"/>
</dbReference>
<dbReference type="PROSITE" id="PS51063">
    <property type="entry name" value="HTH_CRP_2"/>
    <property type="match status" value="1"/>
</dbReference>
<dbReference type="SMART" id="SM00419">
    <property type="entry name" value="HTH_CRP"/>
    <property type="match status" value="1"/>
</dbReference>
<dbReference type="InterPro" id="IPR000595">
    <property type="entry name" value="cNMP-bd_dom"/>
</dbReference>
<evidence type="ECO:0000259" key="4">
    <source>
        <dbReference type="PROSITE" id="PS50042"/>
    </source>
</evidence>
<dbReference type="PANTHER" id="PTHR24567">
    <property type="entry name" value="CRP FAMILY TRANSCRIPTIONAL REGULATORY PROTEIN"/>
    <property type="match status" value="1"/>
</dbReference>
<dbReference type="RefSeq" id="WP_074765115.1">
    <property type="nucleotide sequence ID" value="NZ_FNWO01000002.1"/>
</dbReference>
<reference evidence="7" key="1">
    <citation type="submission" date="2016-10" db="EMBL/GenBank/DDBJ databases">
        <authorList>
            <person name="Varghese N."/>
            <person name="Submissions S."/>
        </authorList>
    </citation>
    <scope>NUCLEOTIDE SEQUENCE [LARGE SCALE GENOMIC DNA]</scope>
    <source>
        <strain evidence="7">DSM 13234</strain>
    </source>
</reference>
<dbReference type="Proteomes" id="UP000182983">
    <property type="component" value="Unassembled WGS sequence"/>
</dbReference>
<keyword evidence="7" id="KW-1185">Reference proteome</keyword>
<accession>A0A1H6GYJ8</accession>
<keyword evidence="3" id="KW-0804">Transcription</keyword>
<dbReference type="GO" id="GO:0005829">
    <property type="term" value="C:cytosol"/>
    <property type="evidence" value="ECO:0007669"/>
    <property type="project" value="TreeGrafter"/>
</dbReference>
<dbReference type="SMART" id="SM00100">
    <property type="entry name" value="cNMP"/>
    <property type="match status" value="1"/>
</dbReference>
<dbReference type="Gene3D" id="1.10.10.10">
    <property type="entry name" value="Winged helix-like DNA-binding domain superfamily/Winged helix DNA-binding domain"/>
    <property type="match status" value="1"/>
</dbReference>
<evidence type="ECO:0000313" key="7">
    <source>
        <dbReference type="Proteomes" id="UP000182983"/>
    </source>
</evidence>
<evidence type="ECO:0000313" key="6">
    <source>
        <dbReference type="EMBL" id="SEH26944.1"/>
    </source>
</evidence>